<dbReference type="Proteomes" id="UP000234585">
    <property type="component" value="Unassembled WGS sequence"/>
</dbReference>
<accession>A0A2I2FB68</accession>
<evidence type="ECO:0000313" key="4">
    <source>
        <dbReference type="Proteomes" id="UP000234585"/>
    </source>
</evidence>
<evidence type="ECO:0000256" key="2">
    <source>
        <dbReference type="SAM" id="SignalP"/>
    </source>
</evidence>
<reference evidence="3 4" key="1">
    <citation type="submission" date="2017-12" db="EMBL/GenBank/DDBJ databases">
        <authorList>
            <consortium name="DOE Joint Genome Institute"/>
            <person name="Haridas S."/>
            <person name="Kjaerbolling I."/>
            <person name="Vesth T.C."/>
            <person name="Frisvad J.C."/>
            <person name="Nybo J.L."/>
            <person name="Theobald S."/>
            <person name="Kuo A."/>
            <person name="Bowyer P."/>
            <person name="Matsuda Y."/>
            <person name="Mondo S."/>
            <person name="Lyhne E.K."/>
            <person name="Kogle M.E."/>
            <person name="Clum A."/>
            <person name="Lipzen A."/>
            <person name="Salamov A."/>
            <person name="Ngan C.Y."/>
            <person name="Daum C."/>
            <person name="Chiniquy J."/>
            <person name="Barry K."/>
            <person name="LaButti K."/>
            <person name="Simmons B.A."/>
            <person name="Magnuson J.K."/>
            <person name="Mortensen U.H."/>
            <person name="Larsen T.O."/>
            <person name="Grigoriev I.V."/>
            <person name="Baker S.E."/>
            <person name="Andersen M.R."/>
            <person name="Nordberg H.P."/>
            <person name="Cantor M.N."/>
            <person name="Hua S.X."/>
        </authorList>
    </citation>
    <scope>NUCLEOTIDE SEQUENCE [LARGE SCALE GENOMIC DNA]</scope>
    <source>
        <strain evidence="3 4">CBS 102.13</strain>
    </source>
</reference>
<feature type="chain" id="PRO_5014179593" evidence="2">
    <location>
        <begin position="22"/>
        <end position="191"/>
    </location>
</feature>
<dbReference type="AlphaFoldDB" id="A0A2I2FB68"/>
<protein>
    <submittedName>
        <fullName evidence="3">Uncharacterized protein</fullName>
    </submittedName>
</protein>
<dbReference type="RefSeq" id="XP_024671879.1">
    <property type="nucleotide sequence ID" value="XM_024817389.1"/>
</dbReference>
<keyword evidence="2" id="KW-0732">Signal</keyword>
<evidence type="ECO:0000256" key="1">
    <source>
        <dbReference type="SAM" id="MobiDB-lite"/>
    </source>
</evidence>
<feature type="region of interest" description="Disordered" evidence="1">
    <location>
        <begin position="61"/>
        <end position="112"/>
    </location>
</feature>
<keyword evidence="4" id="KW-1185">Reference proteome</keyword>
<dbReference type="GeneID" id="36524549"/>
<name>A0A2I2FB68_ASPCN</name>
<dbReference type="EMBL" id="KZ559139">
    <property type="protein sequence ID" value="PLB37867.1"/>
    <property type="molecule type" value="Genomic_DNA"/>
</dbReference>
<feature type="signal peptide" evidence="2">
    <location>
        <begin position="1"/>
        <end position="21"/>
    </location>
</feature>
<evidence type="ECO:0000313" key="3">
    <source>
        <dbReference type="EMBL" id="PLB37867.1"/>
    </source>
</evidence>
<proteinExistence type="predicted"/>
<dbReference type="OrthoDB" id="5230873at2759"/>
<sequence length="191" mass="20505">MLRQIPLLCLCLIWLGMLGSAAPLWKRQTPATDGDFNIYAYGENISGLPLYNADGHAHIGDPAASDANQKGKVHFSKSSQSSQKWVAHTDNTTSGQGESTAASTSTSTLSLNDDGTVGFTDSDDSDNFSAYGNYVMVQNRDNVYYYAVPTGKAGQYSLRWSETAQPSDSGRVPVVLRTAPPATDSVLRKTS</sequence>
<organism evidence="3 4">
    <name type="scientific">Aspergillus candidus</name>
    <dbReference type="NCBI Taxonomy" id="41067"/>
    <lineage>
        <taxon>Eukaryota</taxon>
        <taxon>Fungi</taxon>
        <taxon>Dikarya</taxon>
        <taxon>Ascomycota</taxon>
        <taxon>Pezizomycotina</taxon>
        <taxon>Eurotiomycetes</taxon>
        <taxon>Eurotiomycetidae</taxon>
        <taxon>Eurotiales</taxon>
        <taxon>Aspergillaceae</taxon>
        <taxon>Aspergillus</taxon>
        <taxon>Aspergillus subgen. Circumdati</taxon>
    </lineage>
</organism>
<gene>
    <name evidence="3" type="ORF">BDW47DRAFT_131761</name>
</gene>
<feature type="compositionally biased region" description="Low complexity" evidence="1">
    <location>
        <begin position="92"/>
        <end position="111"/>
    </location>
</feature>